<organism evidence="2 3">
    <name type="scientific">Pontiella sulfatireligans</name>
    <dbReference type="NCBI Taxonomy" id="2750658"/>
    <lineage>
        <taxon>Bacteria</taxon>
        <taxon>Pseudomonadati</taxon>
        <taxon>Kiritimatiellota</taxon>
        <taxon>Kiritimatiellia</taxon>
        <taxon>Kiritimatiellales</taxon>
        <taxon>Pontiellaceae</taxon>
        <taxon>Pontiella</taxon>
    </lineage>
</organism>
<name>A0A6C2ULD7_9BACT</name>
<dbReference type="InterPro" id="IPR001305">
    <property type="entry name" value="HSP_DnaJ_Cys-rich_dom"/>
</dbReference>
<sequence>MKKIFLFMLLCVASACAAGEVAVLTETPVAEFALPDGKVLKNAFVWRRNSEGLMIVHDDGQEFLNFKLLPADWRSAYGLDPSEAPANGKVERRHDQYLIYPILMKLKGLSPESYSFYTSKRYKGDADNLLLSGCALQSLLDENFSKALRLNEIVAERFPDDGRLELKDLFSVCERCKGEGIRTFACKACSGSGKCEKCGGKGTRAAALNDELVHCTFCRGSGKCPKCGGSGEQIVQCHECKGRGKILEQDKVNAQLAILVEELNAFQKAQ</sequence>
<accession>A0A6C2ULD7</accession>
<proteinExistence type="predicted"/>
<reference evidence="2 3" key="1">
    <citation type="submission" date="2019-04" db="EMBL/GenBank/DDBJ databases">
        <authorList>
            <person name="Van Vliet M D."/>
        </authorList>
    </citation>
    <scope>NUCLEOTIDE SEQUENCE [LARGE SCALE GENOMIC DNA]</scope>
    <source>
        <strain evidence="2 3">F21</strain>
    </source>
</reference>
<protein>
    <recommendedName>
        <fullName evidence="4">Chaperone protein DnaJ</fullName>
    </recommendedName>
</protein>
<dbReference type="GO" id="GO:0051082">
    <property type="term" value="F:unfolded protein binding"/>
    <property type="evidence" value="ECO:0007669"/>
    <property type="project" value="InterPro"/>
</dbReference>
<gene>
    <name evidence="2" type="ORF">SCARR_02985</name>
</gene>
<dbReference type="GO" id="GO:0031072">
    <property type="term" value="F:heat shock protein binding"/>
    <property type="evidence" value="ECO:0007669"/>
    <property type="project" value="InterPro"/>
</dbReference>
<evidence type="ECO:0000256" key="1">
    <source>
        <dbReference type="SAM" id="SignalP"/>
    </source>
</evidence>
<dbReference type="CDD" id="cd10719">
    <property type="entry name" value="DnaJ_zf"/>
    <property type="match status" value="1"/>
</dbReference>
<dbReference type="RefSeq" id="WP_136062419.1">
    <property type="nucleotide sequence ID" value="NZ_CAAHFH010000002.1"/>
</dbReference>
<keyword evidence="3" id="KW-1185">Reference proteome</keyword>
<dbReference type="Proteomes" id="UP000346198">
    <property type="component" value="Unassembled WGS sequence"/>
</dbReference>
<dbReference type="PROSITE" id="PS51257">
    <property type="entry name" value="PROKAR_LIPOPROTEIN"/>
    <property type="match status" value="1"/>
</dbReference>
<keyword evidence="1" id="KW-0732">Signal</keyword>
<dbReference type="EMBL" id="CAAHFH010000002">
    <property type="protein sequence ID" value="VGO20918.1"/>
    <property type="molecule type" value="Genomic_DNA"/>
</dbReference>
<evidence type="ECO:0008006" key="4">
    <source>
        <dbReference type="Google" id="ProtNLM"/>
    </source>
</evidence>
<evidence type="ECO:0000313" key="3">
    <source>
        <dbReference type="Proteomes" id="UP000346198"/>
    </source>
</evidence>
<feature type="signal peptide" evidence="1">
    <location>
        <begin position="1"/>
        <end position="17"/>
    </location>
</feature>
<feature type="chain" id="PRO_5025388864" description="Chaperone protein DnaJ" evidence="1">
    <location>
        <begin position="18"/>
        <end position="270"/>
    </location>
</feature>
<dbReference type="AlphaFoldDB" id="A0A6C2ULD7"/>
<evidence type="ECO:0000313" key="2">
    <source>
        <dbReference type="EMBL" id="VGO20918.1"/>
    </source>
</evidence>